<dbReference type="InterPro" id="IPR013035">
    <property type="entry name" value="PEP_carboxykinase_C"/>
</dbReference>
<dbReference type="Proteomes" id="UP000050277">
    <property type="component" value="Unassembled WGS sequence"/>
</dbReference>
<dbReference type="InterPro" id="IPR015994">
    <property type="entry name" value="PEPCK_ATP_CS"/>
</dbReference>
<dbReference type="PATRIC" id="fig|70996.4.peg.3974"/>
<dbReference type="InterPro" id="IPR008210">
    <property type="entry name" value="PEP_carboxykinase_N"/>
</dbReference>
<dbReference type="RefSeq" id="WP_054534603.1">
    <property type="nucleotide sequence ID" value="NZ_LGKP01000021.1"/>
</dbReference>
<feature type="binding site" evidence="10">
    <location>
        <position position="196"/>
    </location>
    <ligand>
        <name>substrate</name>
    </ligand>
</feature>
<dbReference type="EMBL" id="LGKP01000021">
    <property type="protein sequence ID" value="KPL86622.1"/>
    <property type="molecule type" value="Genomic_DNA"/>
</dbReference>
<feature type="binding site" evidence="10">
    <location>
        <begin position="231"/>
        <end position="239"/>
    </location>
    <ligand>
        <name>ATP</name>
        <dbReference type="ChEBI" id="CHEBI:30616"/>
    </ligand>
</feature>
<keyword evidence="12" id="KW-1185">Reference proteome</keyword>
<comment type="caution">
    <text evidence="10">Lacks conserved residue(s) required for the propagation of feature annotation.</text>
</comment>
<dbReference type="GO" id="GO:0005829">
    <property type="term" value="C:cytosol"/>
    <property type="evidence" value="ECO:0007669"/>
    <property type="project" value="TreeGrafter"/>
</dbReference>
<protein>
    <recommendedName>
        <fullName evidence="3 10">Phosphoenolpyruvate carboxykinase (ATP)</fullName>
        <shortName evidence="10">PCK</shortName>
        <shortName evidence="10">PEP carboxykinase</shortName>
        <shortName evidence="10">PEPCK</shortName>
        <ecNumber evidence="3 10">4.1.1.49</ecNumber>
    </recommendedName>
</protein>
<feature type="binding site" evidence="10">
    <location>
        <position position="196"/>
    </location>
    <ligand>
        <name>Mn(2+)</name>
        <dbReference type="ChEBI" id="CHEBI:29035"/>
    </ligand>
</feature>
<evidence type="ECO:0000256" key="9">
    <source>
        <dbReference type="ARBA" id="ARBA00047371"/>
    </source>
</evidence>
<dbReference type="PROSITE" id="PS00532">
    <property type="entry name" value="PEPCK_ATP"/>
    <property type="match status" value="1"/>
</dbReference>
<keyword evidence="8 10" id="KW-0456">Lyase</keyword>
<feature type="binding site" evidence="10">
    <location>
        <position position="316"/>
    </location>
    <ligand>
        <name>substrate</name>
    </ligand>
</feature>
<keyword evidence="10" id="KW-0479">Metal-binding</keyword>
<dbReference type="GO" id="GO:0046872">
    <property type="term" value="F:metal ion binding"/>
    <property type="evidence" value="ECO:0007669"/>
    <property type="project" value="UniProtKB-KW"/>
</dbReference>
<keyword evidence="11" id="KW-0670">Pyruvate</keyword>
<evidence type="ECO:0000256" key="3">
    <source>
        <dbReference type="ARBA" id="ARBA00012363"/>
    </source>
</evidence>
<keyword evidence="5 10" id="KW-0547">Nucleotide-binding</keyword>
<dbReference type="Pfam" id="PF01293">
    <property type="entry name" value="PEPCK_ATP"/>
    <property type="match status" value="1"/>
</dbReference>
<name>A0A0P6YT30_9CHLR</name>
<dbReference type="AlphaFoldDB" id="A0A0P6YT30"/>
<evidence type="ECO:0000256" key="1">
    <source>
        <dbReference type="ARBA" id="ARBA00004742"/>
    </source>
</evidence>
<feature type="binding site" evidence="10">
    <location>
        <position position="196"/>
    </location>
    <ligand>
        <name>ATP</name>
        <dbReference type="ChEBI" id="CHEBI:30616"/>
    </ligand>
</feature>
<organism evidence="11 12">
    <name type="scientific">Herpetosiphon geysericola</name>
    <dbReference type="NCBI Taxonomy" id="70996"/>
    <lineage>
        <taxon>Bacteria</taxon>
        <taxon>Bacillati</taxon>
        <taxon>Chloroflexota</taxon>
        <taxon>Chloroflexia</taxon>
        <taxon>Herpetosiphonales</taxon>
        <taxon>Herpetosiphonaceae</taxon>
        <taxon>Herpetosiphon</taxon>
    </lineage>
</organism>
<evidence type="ECO:0000256" key="10">
    <source>
        <dbReference type="HAMAP-Rule" id="MF_00453"/>
    </source>
</evidence>
<feature type="binding site" evidence="10">
    <location>
        <position position="442"/>
    </location>
    <ligand>
        <name>ATP</name>
        <dbReference type="ChEBI" id="CHEBI:30616"/>
    </ligand>
</feature>
<dbReference type="NCBIfam" id="NF006821">
    <property type="entry name" value="PRK09344.1-3"/>
    <property type="match status" value="1"/>
</dbReference>
<dbReference type="UniPathway" id="UPA00138"/>
<dbReference type="PANTHER" id="PTHR30031">
    <property type="entry name" value="PHOSPHOENOLPYRUVATE CARBOXYKINASE ATP"/>
    <property type="match status" value="1"/>
</dbReference>
<comment type="subcellular location">
    <subcellularLocation>
        <location evidence="10">Cytoplasm</location>
    </subcellularLocation>
</comment>
<keyword evidence="10" id="KW-0464">Manganese</keyword>
<proteinExistence type="inferred from homology"/>
<keyword evidence="7 10" id="KW-0067">ATP-binding</keyword>
<dbReference type="CDD" id="cd00484">
    <property type="entry name" value="PEPCK_ATP"/>
    <property type="match status" value="1"/>
</dbReference>
<dbReference type="Gene3D" id="3.40.449.10">
    <property type="entry name" value="Phosphoenolpyruvate Carboxykinase, domain 1"/>
    <property type="match status" value="1"/>
</dbReference>
<dbReference type="NCBIfam" id="TIGR00224">
    <property type="entry name" value="pckA"/>
    <property type="match status" value="1"/>
</dbReference>
<dbReference type="Gene3D" id="2.170.8.10">
    <property type="entry name" value="Phosphoenolpyruvate Carboxykinase, domain 2"/>
    <property type="match status" value="1"/>
</dbReference>
<dbReference type="GO" id="GO:0016301">
    <property type="term" value="F:kinase activity"/>
    <property type="evidence" value="ECO:0007669"/>
    <property type="project" value="UniProtKB-KW"/>
</dbReference>
<dbReference type="SUPFAM" id="SSF53795">
    <property type="entry name" value="PEP carboxykinase-like"/>
    <property type="match status" value="1"/>
</dbReference>
<gene>
    <name evidence="10" type="primary">pckA</name>
    <name evidence="11" type="ORF">SE18_11495</name>
</gene>
<keyword evidence="10" id="KW-0963">Cytoplasm</keyword>
<evidence type="ECO:0000256" key="7">
    <source>
        <dbReference type="ARBA" id="ARBA00022840"/>
    </source>
</evidence>
<evidence type="ECO:0000256" key="6">
    <source>
        <dbReference type="ARBA" id="ARBA00022793"/>
    </source>
</evidence>
<evidence type="ECO:0000256" key="5">
    <source>
        <dbReference type="ARBA" id="ARBA00022741"/>
    </source>
</evidence>
<evidence type="ECO:0000256" key="2">
    <source>
        <dbReference type="ARBA" id="ARBA00006052"/>
    </source>
</evidence>
<evidence type="ECO:0000313" key="12">
    <source>
        <dbReference type="Proteomes" id="UP000050277"/>
    </source>
</evidence>
<feature type="binding site" evidence="10">
    <location>
        <position position="215"/>
    </location>
    <ligand>
        <name>ATP</name>
        <dbReference type="ChEBI" id="CHEBI:30616"/>
    </ligand>
</feature>
<feature type="binding site" evidence="10">
    <location>
        <position position="316"/>
    </location>
    <ligand>
        <name>ATP</name>
        <dbReference type="ChEBI" id="CHEBI:30616"/>
    </ligand>
</feature>
<dbReference type="GO" id="GO:0004612">
    <property type="term" value="F:phosphoenolpyruvate carboxykinase (ATP) activity"/>
    <property type="evidence" value="ECO:0007669"/>
    <property type="project" value="UniProtKB-UniRule"/>
</dbReference>
<dbReference type="HAMAP" id="MF_00453">
    <property type="entry name" value="PEPCK_ATP"/>
    <property type="match status" value="1"/>
</dbReference>
<dbReference type="STRING" id="70996.SE18_11495"/>
<dbReference type="OrthoDB" id="9806325at2"/>
<keyword evidence="11" id="KW-0808">Transferase</keyword>
<sequence length="526" mass="57375">MTERAVLSEGDTVGANLHVKQAYRNLTVPQLVEAALKRGEAVLSATGAVVATTGARTGRSADDKFVVETPAAVSMHWTKFHKAMQPETYATIKAKALAHMAEREMFVLDASAGADPAYALPIRVVTEYAWHNLFAKQLFRDAISSDQQPQWTVLNLPSLKLDPAVDGSRSEVAAMINLDEKLILIVGTEYAGEIKKSIFTVLNMVLPSQNVMPMHCSANIGSKGDVALFFGLSGTGKTTLSADPERILIGDDEHGWSANGVFNFEGGCYAKCIRLRRESEPEIFDAIRYGAVLENVVLSDSRDPNYDDASLTENTRAAYPLEYIPNVSETGMGGQPETIIFLTADAFGVLPPIAKLSPEQAMYHFLSGYTAKLAGTETGVGSEPQATFSTCFGAPFMPLHPTVYADLLGQKMREHKVRVFLVNTGWTGGAFGVGKRMSLRDTRTMVHAALEGKLDNVEMWHDERFNLDVPVAIEGVDNSVLQPRQTWADASEYDRVADDLAARFRKNFEQYAERAGETVVNAGPQA</sequence>
<reference evidence="11 12" key="1">
    <citation type="submission" date="2015-07" db="EMBL/GenBank/DDBJ databases">
        <title>Whole genome sequence of Herpetosiphon geysericola DSM 7119.</title>
        <authorList>
            <person name="Hemp J."/>
            <person name="Ward L.M."/>
            <person name="Pace L.A."/>
            <person name="Fischer W.W."/>
        </authorList>
    </citation>
    <scope>NUCLEOTIDE SEQUENCE [LARGE SCALE GENOMIC DNA]</scope>
    <source>
        <strain evidence="11 12">DSM 7119</strain>
    </source>
</reference>
<dbReference type="EC" id="4.1.1.49" evidence="3 10"/>
<evidence type="ECO:0000313" key="11">
    <source>
        <dbReference type="EMBL" id="KPL86622.1"/>
    </source>
</evidence>
<comment type="pathway">
    <text evidence="1 10">Carbohydrate biosynthesis; gluconeogenesis.</text>
</comment>
<feature type="binding site" evidence="10">
    <location>
        <position position="190"/>
    </location>
    <ligand>
        <name>substrate</name>
    </ligand>
</feature>
<keyword evidence="11" id="KW-0418">Kinase</keyword>
<comment type="cofactor">
    <cofactor evidence="10">
        <name>Mn(2+)</name>
        <dbReference type="ChEBI" id="CHEBI:29035"/>
    </cofactor>
    <text evidence="10">Binds 1 Mn(2+) ion per subunit.</text>
</comment>
<dbReference type="GO" id="GO:0005524">
    <property type="term" value="F:ATP binding"/>
    <property type="evidence" value="ECO:0007669"/>
    <property type="project" value="UniProtKB-UniRule"/>
</dbReference>
<accession>A0A0P6YT30</accession>
<comment type="catalytic activity">
    <reaction evidence="9 10">
        <text>oxaloacetate + ATP = phosphoenolpyruvate + ADP + CO2</text>
        <dbReference type="Rhea" id="RHEA:18617"/>
        <dbReference type="ChEBI" id="CHEBI:16452"/>
        <dbReference type="ChEBI" id="CHEBI:16526"/>
        <dbReference type="ChEBI" id="CHEBI:30616"/>
        <dbReference type="ChEBI" id="CHEBI:58702"/>
        <dbReference type="ChEBI" id="CHEBI:456216"/>
        <dbReference type="EC" id="4.1.1.49"/>
    </reaction>
</comment>
<dbReference type="PANTHER" id="PTHR30031:SF0">
    <property type="entry name" value="PHOSPHOENOLPYRUVATE CARBOXYKINASE (ATP)"/>
    <property type="match status" value="1"/>
</dbReference>
<comment type="function">
    <text evidence="10">Involved in the gluconeogenesis. Catalyzes the conversion of oxaloacetate (OAA) to phosphoenolpyruvate (PEP) through direct phosphoryl transfer between the nucleoside triphosphate and OAA.</text>
</comment>
<dbReference type="GO" id="GO:0006094">
    <property type="term" value="P:gluconeogenesis"/>
    <property type="evidence" value="ECO:0007669"/>
    <property type="project" value="UniProtKB-UniRule"/>
</dbReference>
<keyword evidence="6 10" id="KW-0210">Decarboxylase</keyword>
<feature type="binding site" evidence="10">
    <location>
        <position position="280"/>
    </location>
    <ligand>
        <name>ATP</name>
        <dbReference type="ChEBI" id="CHEBI:30616"/>
    </ligand>
</feature>
<evidence type="ECO:0000256" key="8">
    <source>
        <dbReference type="ARBA" id="ARBA00023239"/>
    </source>
</evidence>
<keyword evidence="4 10" id="KW-0312">Gluconeogenesis</keyword>
<dbReference type="SUPFAM" id="SSF68923">
    <property type="entry name" value="PEP carboxykinase N-terminal domain"/>
    <property type="match status" value="1"/>
</dbReference>
<comment type="caution">
    <text evidence="11">The sequence shown here is derived from an EMBL/GenBank/DDBJ whole genome shotgun (WGS) entry which is preliminary data.</text>
</comment>
<feature type="binding site" evidence="10">
    <location>
        <position position="59"/>
    </location>
    <ligand>
        <name>substrate</name>
    </ligand>
</feature>
<feature type="binding site" evidence="10">
    <location>
        <position position="215"/>
    </location>
    <ligand>
        <name>Mn(2+)</name>
        <dbReference type="ChEBI" id="CHEBI:29035"/>
    </ligand>
</feature>
<dbReference type="NCBIfam" id="NF006820">
    <property type="entry name" value="PRK09344.1-2"/>
    <property type="match status" value="1"/>
</dbReference>
<evidence type="ECO:0000256" key="4">
    <source>
        <dbReference type="ARBA" id="ARBA00022432"/>
    </source>
</evidence>
<dbReference type="PIRSF" id="PIRSF006294">
    <property type="entry name" value="PEP_crbxkin"/>
    <property type="match status" value="1"/>
</dbReference>
<dbReference type="InterPro" id="IPR001272">
    <property type="entry name" value="PEP_carboxykinase_ATP"/>
</dbReference>
<feature type="binding site" evidence="10">
    <location>
        <position position="252"/>
    </location>
    <ligand>
        <name>Mn(2+)</name>
        <dbReference type="ChEBI" id="CHEBI:29035"/>
    </ligand>
</feature>
<dbReference type="Gene3D" id="3.90.228.20">
    <property type="match status" value="1"/>
</dbReference>
<comment type="similarity">
    <text evidence="2 10">Belongs to the phosphoenolpyruvate carboxykinase (ATP) family.</text>
</comment>